<feature type="compositionally biased region" description="Polar residues" evidence="1">
    <location>
        <begin position="491"/>
        <end position="509"/>
    </location>
</feature>
<organism evidence="2 3">
    <name type="scientific">Patiria miniata</name>
    <name type="common">Bat star</name>
    <name type="synonym">Asterina miniata</name>
    <dbReference type="NCBI Taxonomy" id="46514"/>
    <lineage>
        <taxon>Eukaryota</taxon>
        <taxon>Metazoa</taxon>
        <taxon>Echinodermata</taxon>
        <taxon>Eleutherozoa</taxon>
        <taxon>Asterozoa</taxon>
        <taxon>Asteroidea</taxon>
        <taxon>Valvatacea</taxon>
        <taxon>Valvatida</taxon>
        <taxon>Asterinidae</taxon>
        <taxon>Patiria</taxon>
    </lineage>
</organism>
<evidence type="ECO:0000256" key="1">
    <source>
        <dbReference type="SAM" id="MobiDB-lite"/>
    </source>
</evidence>
<feature type="compositionally biased region" description="Polar residues" evidence="1">
    <location>
        <begin position="121"/>
        <end position="130"/>
    </location>
</feature>
<dbReference type="GeneID" id="119734477"/>
<dbReference type="RefSeq" id="XP_038063931.1">
    <property type="nucleotide sequence ID" value="XM_038208003.1"/>
</dbReference>
<sequence>MMDAVQEEVASPSCSDENGGGTEDEASPANEDADETDSDTPKEEEENGAVCSSLKLDHRMQRTLFEFEDADEAEQAAADPQSLSQNLTKFKDDLCGWVPDTSVQYRRTAAGKQPPKAGRTGSKSDGASASSRRFLNYRNKYGHTHQHTANNVEYEFKHFGNYKKYSEQYRRFHTCGGPLQKLTQSALGGRSRTIYYAGDATAEAGVEVGTCTSNTRSNSQEPRIGQVMAGQTLRRPRVSEKPSSTTQPILSYSDISVNSPRYNLLSEPTHHRKARALQYPSSMEWTHPQTETGLGYGSQQRTGTNGRQTQGAQPQGQWNVAMNDQTLTVYTSKPPGSLPAPTRPATPPKPHLPFFPSQQPLRQLTKTRSSLTPPGLNPSNELLPSGYSLDRSLGTPAGYSTGISRNPAPHRDFYSQLMHAAHCLSLAAKSPKDFNFELPRWPTCTSHTEISTGTQLHQTSHPEKPPTTSSTSSSTSSSNANMQVQMMGRGVSTSPTPTNQTLRSTSRPCKQQHRQQQDRQKIRKSASMYSMENPTSATETHYITIEAPTCSPFDTRSAKQVRRPRDTTEEVGVSKAASYRVTLKEKSVVPEIKEKTSVEMVADANRPLAVCEVTWF</sequence>
<feature type="compositionally biased region" description="Polar residues" evidence="1">
    <location>
        <begin position="241"/>
        <end position="252"/>
    </location>
</feature>
<dbReference type="Proteomes" id="UP000887568">
    <property type="component" value="Unplaced"/>
</dbReference>
<evidence type="ECO:0000313" key="3">
    <source>
        <dbReference type="Proteomes" id="UP000887568"/>
    </source>
</evidence>
<feature type="compositionally biased region" description="Acidic residues" evidence="1">
    <location>
        <begin position="22"/>
        <end position="47"/>
    </location>
</feature>
<feature type="region of interest" description="Disordered" evidence="1">
    <location>
        <begin position="213"/>
        <end position="252"/>
    </location>
</feature>
<keyword evidence="3" id="KW-1185">Reference proteome</keyword>
<name>A0A914AK39_PATMI</name>
<feature type="region of interest" description="Disordered" evidence="1">
    <location>
        <begin position="447"/>
        <end position="530"/>
    </location>
</feature>
<accession>A0A914AK39</accession>
<protein>
    <submittedName>
        <fullName evidence="2">Uncharacterized protein</fullName>
    </submittedName>
</protein>
<feature type="compositionally biased region" description="Pro residues" evidence="1">
    <location>
        <begin position="336"/>
        <end position="353"/>
    </location>
</feature>
<feature type="compositionally biased region" description="Polar residues" evidence="1">
    <location>
        <begin position="447"/>
        <end position="459"/>
    </location>
</feature>
<dbReference type="OMA" id="TIEAPTC"/>
<reference evidence="2" key="1">
    <citation type="submission" date="2022-11" db="UniProtKB">
        <authorList>
            <consortium name="EnsemblMetazoa"/>
        </authorList>
    </citation>
    <scope>IDENTIFICATION</scope>
</reference>
<feature type="compositionally biased region" description="Low complexity" evidence="1">
    <location>
        <begin position="299"/>
        <end position="313"/>
    </location>
</feature>
<feature type="compositionally biased region" description="Polar residues" evidence="1">
    <location>
        <begin position="279"/>
        <end position="292"/>
    </location>
</feature>
<proteinExistence type="predicted"/>
<feature type="region of interest" description="Disordered" evidence="1">
    <location>
        <begin position="331"/>
        <end position="388"/>
    </location>
</feature>
<dbReference type="EnsemblMetazoa" id="XM_038208003.1">
    <property type="protein sequence ID" value="XP_038063931.1"/>
    <property type="gene ID" value="LOC119734477"/>
</dbReference>
<feature type="region of interest" description="Disordered" evidence="1">
    <location>
        <begin position="107"/>
        <end position="130"/>
    </location>
</feature>
<feature type="compositionally biased region" description="Low complexity" evidence="1">
    <location>
        <begin position="467"/>
        <end position="478"/>
    </location>
</feature>
<dbReference type="AlphaFoldDB" id="A0A914AK39"/>
<feature type="compositionally biased region" description="Polar residues" evidence="1">
    <location>
        <begin position="356"/>
        <end position="382"/>
    </location>
</feature>
<feature type="region of interest" description="Disordered" evidence="1">
    <location>
        <begin position="278"/>
        <end position="315"/>
    </location>
</feature>
<feature type="region of interest" description="Disordered" evidence="1">
    <location>
        <begin position="1"/>
        <end position="55"/>
    </location>
</feature>
<dbReference type="OrthoDB" id="10072175at2759"/>
<evidence type="ECO:0000313" key="2">
    <source>
        <dbReference type="EnsemblMetazoa" id="XP_038063931.1"/>
    </source>
</evidence>